<keyword evidence="2" id="KW-0521">NADP</keyword>
<dbReference type="SUPFAM" id="SSF51430">
    <property type="entry name" value="NAD(P)-linked oxidoreductase"/>
    <property type="match status" value="1"/>
</dbReference>
<feature type="domain" description="NADP-dependent oxidoreductase" evidence="4">
    <location>
        <begin position="8"/>
        <end position="179"/>
    </location>
</feature>
<dbReference type="EMBL" id="JAPZVM010000001">
    <property type="protein sequence ID" value="MCZ8371342.1"/>
    <property type="molecule type" value="Genomic_DNA"/>
</dbReference>
<dbReference type="PRINTS" id="PR00069">
    <property type="entry name" value="ALDKETRDTASE"/>
</dbReference>
<evidence type="ECO:0000256" key="2">
    <source>
        <dbReference type="ARBA" id="ARBA00022857"/>
    </source>
</evidence>
<accession>A0ABT4PE70</accession>
<dbReference type="PANTHER" id="PTHR43827">
    <property type="entry name" value="2,5-DIKETO-D-GLUCONIC ACID REDUCTASE"/>
    <property type="match status" value="1"/>
</dbReference>
<dbReference type="PROSITE" id="PS00062">
    <property type="entry name" value="ALDOKETO_REDUCTASE_2"/>
    <property type="match status" value="1"/>
</dbReference>
<evidence type="ECO:0000259" key="4">
    <source>
        <dbReference type="Pfam" id="PF00248"/>
    </source>
</evidence>
<gene>
    <name evidence="5" type="ORF">O6P32_01270</name>
</gene>
<dbReference type="PROSITE" id="PS00063">
    <property type="entry name" value="ALDOKETO_REDUCTASE_3"/>
    <property type="match status" value="1"/>
</dbReference>
<dbReference type="InterPro" id="IPR020471">
    <property type="entry name" value="AKR"/>
</dbReference>
<organism evidence="5 6">
    <name type="scientific">Phocaeicola acetigenes</name>
    <dbReference type="NCBI Taxonomy" id="3016083"/>
    <lineage>
        <taxon>Bacteria</taxon>
        <taxon>Pseudomonadati</taxon>
        <taxon>Bacteroidota</taxon>
        <taxon>Bacteroidia</taxon>
        <taxon>Bacteroidales</taxon>
        <taxon>Bacteroidaceae</taxon>
        <taxon>Phocaeicola</taxon>
    </lineage>
</organism>
<dbReference type="InterPro" id="IPR018170">
    <property type="entry name" value="Aldo/ket_reductase_CS"/>
</dbReference>
<name>A0ABT4PE70_9BACT</name>
<dbReference type="Gene3D" id="3.20.20.100">
    <property type="entry name" value="NADP-dependent oxidoreductase domain"/>
    <property type="match status" value="1"/>
</dbReference>
<dbReference type="Pfam" id="PF00248">
    <property type="entry name" value="Aldo_ket_red"/>
    <property type="match status" value="1"/>
</dbReference>
<keyword evidence="6" id="KW-1185">Reference proteome</keyword>
<comment type="similarity">
    <text evidence="1">Belongs to the aldo/keto reductase family.</text>
</comment>
<protein>
    <submittedName>
        <fullName evidence="5">Aldo/keto reductase</fullName>
    </submittedName>
</protein>
<evidence type="ECO:0000256" key="1">
    <source>
        <dbReference type="ARBA" id="ARBA00007905"/>
    </source>
</evidence>
<proteinExistence type="inferred from homology"/>
<evidence type="ECO:0000256" key="3">
    <source>
        <dbReference type="ARBA" id="ARBA00023002"/>
    </source>
</evidence>
<dbReference type="Proteomes" id="UP001141933">
    <property type="component" value="Unassembled WGS sequence"/>
</dbReference>
<dbReference type="InterPro" id="IPR036812">
    <property type="entry name" value="NAD(P)_OxRdtase_dom_sf"/>
</dbReference>
<reference evidence="5" key="1">
    <citation type="submission" date="2022-12" db="EMBL/GenBank/DDBJ databases">
        <title>Phocaeicola acetigenes sp. nov., isolated feces from a healthy human.</title>
        <authorList>
            <person name="Do H."/>
            <person name="Ha Y.B."/>
            <person name="Kim J.-S."/>
            <person name="Suh M.K."/>
            <person name="Kim H.S."/>
            <person name="Lee J.-S."/>
        </authorList>
    </citation>
    <scope>NUCLEOTIDE SEQUENCE</scope>
    <source>
        <strain evidence="5">KGMB11183</strain>
    </source>
</reference>
<evidence type="ECO:0000313" key="5">
    <source>
        <dbReference type="EMBL" id="MCZ8371342.1"/>
    </source>
</evidence>
<evidence type="ECO:0000313" key="6">
    <source>
        <dbReference type="Proteomes" id="UP001141933"/>
    </source>
</evidence>
<dbReference type="PANTHER" id="PTHR43827:SF3">
    <property type="entry name" value="NADP-DEPENDENT OXIDOREDUCTASE DOMAIN-CONTAINING PROTEIN"/>
    <property type="match status" value="1"/>
</dbReference>
<sequence>MGYVQTKTAFQRTLNNLGVDYLDLYLIHMPFGDYYGAWRAMEELYKEGRIRAIGVSNFQSDRIIDLCYMAEIKPMVDQLELHPFYQREEELDILHGYGIIPQAWAPFAEGMNGMFTNHILRKIAKEHDKTVAQVILRWNVQRGVSVIPKSVHRSRMKENLGIWDFELSKNDMQAITSLDLARPQMLDPHKPSEVHRLFNYLENPVLTSL</sequence>
<dbReference type="InterPro" id="IPR023210">
    <property type="entry name" value="NADP_OxRdtase_dom"/>
</dbReference>
<keyword evidence="3" id="KW-0560">Oxidoreductase</keyword>
<comment type="caution">
    <text evidence="5">The sequence shown here is derived from an EMBL/GenBank/DDBJ whole genome shotgun (WGS) entry which is preliminary data.</text>
</comment>